<protein>
    <recommendedName>
        <fullName evidence="9">3-methylmercaptopropionyl-CoA ligase</fullName>
        <ecNumber evidence="8">6.2.1.44</ecNumber>
    </recommendedName>
</protein>
<evidence type="ECO:0000313" key="12">
    <source>
        <dbReference type="EMBL" id="KRS15601.1"/>
    </source>
</evidence>
<evidence type="ECO:0000256" key="4">
    <source>
        <dbReference type="ARBA" id="ARBA00022598"/>
    </source>
</evidence>
<dbReference type="Pfam" id="PF00501">
    <property type="entry name" value="AMP-binding"/>
    <property type="match status" value="1"/>
</dbReference>
<evidence type="ECO:0000256" key="1">
    <source>
        <dbReference type="ARBA" id="ARBA00001946"/>
    </source>
</evidence>
<dbReference type="Proteomes" id="UP000051401">
    <property type="component" value="Unassembled WGS sequence"/>
</dbReference>
<dbReference type="PROSITE" id="PS00455">
    <property type="entry name" value="AMP_BINDING"/>
    <property type="match status" value="1"/>
</dbReference>
<dbReference type="Gene3D" id="3.30.300.30">
    <property type="match status" value="1"/>
</dbReference>
<dbReference type="InterPro" id="IPR042099">
    <property type="entry name" value="ANL_N_sf"/>
</dbReference>
<dbReference type="KEGG" id="rid:RIdsm_03718"/>
<evidence type="ECO:0000256" key="6">
    <source>
        <dbReference type="ARBA" id="ARBA00022842"/>
    </source>
</evidence>
<dbReference type="EMBL" id="CP031598">
    <property type="protein sequence ID" value="QEW27896.1"/>
    <property type="molecule type" value="Genomic_DNA"/>
</dbReference>
<keyword evidence="4 13" id="KW-0436">Ligase</keyword>
<dbReference type="Gene3D" id="3.40.50.12780">
    <property type="entry name" value="N-terminal domain of ligase-like"/>
    <property type="match status" value="1"/>
</dbReference>
<reference evidence="12 14" key="1">
    <citation type="submission" date="2015-04" db="EMBL/GenBank/DDBJ databases">
        <title>The draft genome sequence of Roseovarius indicus B108T.</title>
        <authorList>
            <person name="Li G."/>
            <person name="Lai Q."/>
            <person name="Shao Z."/>
            <person name="Yan P."/>
        </authorList>
    </citation>
    <scope>NUCLEOTIDE SEQUENCE [LARGE SCALE GENOMIC DNA]</scope>
    <source>
        <strain evidence="12 14">B108</strain>
    </source>
</reference>
<dbReference type="InterPro" id="IPR020459">
    <property type="entry name" value="AMP-binding"/>
</dbReference>
<reference evidence="13 15" key="2">
    <citation type="submission" date="2018-08" db="EMBL/GenBank/DDBJ databases">
        <title>Genetic Globetrotter - A new plasmid hitch-hiking vast phylogenetic and geographic distances.</title>
        <authorList>
            <person name="Vollmers J."/>
            <person name="Petersen J."/>
        </authorList>
    </citation>
    <scope>NUCLEOTIDE SEQUENCE [LARGE SCALE GENOMIC DNA]</scope>
    <source>
        <strain evidence="13 15">DSM 26383</strain>
    </source>
</reference>
<dbReference type="GO" id="GO:0006631">
    <property type="term" value="P:fatty acid metabolic process"/>
    <property type="evidence" value="ECO:0007669"/>
    <property type="project" value="TreeGrafter"/>
</dbReference>
<dbReference type="GO" id="GO:0031956">
    <property type="term" value="F:medium-chain fatty acid-CoA ligase activity"/>
    <property type="evidence" value="ECO:0007669"/>
    <property type="project" value="TreeGrafter"/>
</dbReference>
<keyword evidence="14" id="KW-1185">Reference proteome</keyword>
<dbReference type="InterPro" id="IPR025110">
    <property type="entry name" value="AMP-bd_C"/>
</dbReference>
<dbReference type="STRING" id="540747.SAMN04488031_12119"/>
<dbReference type="PANTHER" id="PTHR43201:SF5">
    <property type="entry name" value="MEDIUM-CHAIN ACYL-COA LIGASE ACSF2, MITOCHONDRIAL"/>
    <property type="match status" value="1"/>
</dbReference>
<dbReference type="EMBL" id="LAXI01000020">
    <property type="protein sequence ID" value="KRS15601.1"/>
    <property type="molecule type" value="Genomic_DNA"/>
</dbReference>
<feature type="domain" description="AMP-dependent synthetase/ligase" evidence="10">
    <location>
        <begin position="9"/>
        <end position="367"/>
    </location>
</feature>
<dbReference type="PATRIC" id="fig|540747.5.peg.2836"/>
<evidence type="ECO:0000313" key="15">
    <source>
        <dbReference type="Proteomes" id="UP000325785"/>
    </source>
</evidence>
<keyword evidence="6" id="KW-0460">Magnesium</keyword>
<dbReference type="Proteomes" id="UP000325785">
    <property type="component" value="Chromosome"/>
</dbReference>
<keyword evidence="5" id="KW-0479">Metal-binding</keyword>
<dbReference type="FunFam" id="3.30.300.30:FF:000008">
    <property type="entry name" value="2,3-dihydroxybenzoate-AMP ligase"/>
    <property type="match status" value="1"/>
</dbReference>
<evidence type="ECO:0000256" key="8">
    <source>
        <dbReference type="ARBA" id="ARBA00066616"/>
    </source>
</evidence>
<dbReference type="GO" id="GO:0046872">
    <property type="term" value="F:metal ion binding"/>
    <property type="evidence" value="ECO:0007669"/>
    <property type="project" value="UniProtKB-KW"/>
</dbReference>
<evidence type="ECO:0000256" key="3">
    <source>
        <dbReference type="ARBA" id="ARBA00011738"/>
    </source>
</evidence>
<dbReference type="Pfam" id="PF13193">
    <property type="entry name" value="AMP-binding_C"/>
    <property type="match status" value="1"/>
</dbReference>
<dbReference type="SUPFAM" id="SSF56801">
    <property type="entry name" value="Acetyl-CoA synthetase-like"/>
    <property type="match status" value="1"/>
</dbReference>
<feature type="domain" description="AMP-binding enzyme C-terminal" evidence="11">
    <location>
        <begin position="417"/>
        <end position="490"/>
    </location>
</feature>
<sequence length="507" mass="54103">MNIGLWLMRTAQARGGETAIFKGAEPVTDYAGFHERAARLAGWLAEQGIGPGDRVGIFMKNCPEFLFAFYGVWYAGAAVVPINAKLHGREAAWILGHSGAKMCFATPGLAEALGEAGVEAEVVDTTGAGFAGAMTAAPVEAPAPRAQDDLAWLFYTSGTTGRPKGVIITHRMLAAMSLTYLASVDPVTPQDATLYAAPMSHGAGLYTPVHVLMGARHVCPVSGGFEPGEIFELAKTVGNLHLFAAPTMIKRMTQAAKAQGVRGEGLRSIVYGGGPMYVADIVEATEVFGPVFLQIYGQGEAPMGITSLTRAEVADRTHPRWRERLGSVGRAQAGVEVMIGDEEGNPCAVGEPGEIMARGDVVMPGYWENPEGTAKTLKDGWLMTGDVGTMDADGYVTLQDRSKDVIISGGTNIYPREVEECLLMHGSVSEVSVVGRPDPEWGEDVVAFVVCDGALDEAALDAHCRENIARFKRPKAYVAVPELPKNNYGKVLKTELRKMLEEETAND</sequence>
<dbReference type="EC" id="6.2.1.44" evidence="8"/>
<dbReference type="PRINTS" id="PR00154">
    <property type="entry name" value="AMPBINDING"/>
</dbReference>
<dbReference type="RefSeq" id="WP_057819780.1">
    <property type="nucleotide sequence ID" value="NZ_CP031598.1"/>
</dbReference>
<comment type="subunit">
    <text evidence="3">Homodimer.</text>
</comment>
<evidence type="ECO:0000259" key="11">
    <source>
        <dbReference type="Pfam" id="PF13193"/>
    </source>
</evidence>
<dbReference type="AlphaFoldDB" id="A0A0T5P345"/>
<dbReference type="InterPro" id="IPR045851">
    <property type="entry name" value="AMP-bd_C_sf"/>
</dbReference>
<gene>
    <name evidence="13" type="primary">lcfB_12</name>
    <name evidence="13" type="ORF">RIdsm_03718</name>
    <name evidence="12" type="ORF">XM52_22415</name>
</gene>
<comment type="cofactor">
    <cofactor evidence="1">
        <name>Mg(2+)</name>
        <dbReference type="ChEBI" id="CHEBI:18420"/>
    </cofactor>
</comment>
<dbReference type="PANTHER" id="PTHR43201">
    <property type="entry name" value="ACYL-COA SYNTHETASE"/>
    <property type="match status" value="1"/>
</dbReference>
<dbReference type="InterPro" id="IPR020845">
    <property type="entry name" value="AMP-binding_CS"/>
</dbReference>
<proteinExistence type="inferred from homology"/>
<evidence type="ECO:0000256" key="2">
    <source>
        <dbReference type="ARBA" id="ARBA00006432"/>
    </source>
</evidence>
<evidence type="ECO:0000256" key="9">
    <source>
        <dbReference type="ARBA" id="ARBA00067668"/>
    </source>
</evidence>
<evidence type="ECO:0000313" key="13">
    <source>
        <dbReference type="EMBL" id="QEW27896.1"/>
    </source>
</evidence>
<evidence type="ECO:0000313" key="14">
    <source>
        <dbReference type="Proteomes" id="UP000051401"/>
    </source>
</evidence>
<evidence type="ECO:0000259" key="10">
    <source>
        <dbReference type="Pfam" id="PF00501"/>
    </source>
</evidence>
<accession>A0A0T5P345</accession>
<dbReference type="OrthoDB" id="9803968at2"/>
<comment type="similarity">
    <text evidence="2">Belongs to the ATP-dependent AMP-binding enzyme family.</text>
</comment>
<dbReference type="InterPro" id="IPR000873">
    <property type="entry name" value="AMP-dep_synth/lig_dom"/>
</dbReference>
<organism evidence="12 14">
    <name type="scientific">Roseovarius indicus</name>
    <dbReference type="NCBI Taxonomy" id="540747"/>
    <lineage>
        <taxon>Bacteria</taxon>
        <taxon>Pseudomonadati</taxon>
        <taxon>Pseudomonadota</taxon>
        <taxon>Alphaproteobacteria</taxon>
        <taxon>Rhodobacterales</taxon>
        <taxon>Roseobacteraceae</taxon>
        <taxon>Roseovarius</taxon>
    </lineage>
</organism>
<evidence type="ECO:0000256" key="7">
    <source>
        <dbReference type="ARBA" id="ARBA00051915"/>
    </source>
</evidence>
<evidence type="ECO:0000256" key="5">
    <source>
        <dbReference type="ARBA" id="ARBA00022723"/>
    </source>
</evidence>
<name>A0A0T5P345_9RHOB</name>
<comment type="catalytic activity">
    <reaction evidence="7">
        <text>3-(methylsulfanyl)propanoate + ATP + CoA = 3-(methylsulfanyl)propanoyl-CoA + AMP + diphosphate</text>
        <dbReference type="Rhea" id="RHEA:43052"/>
        <dbReference type="ChEBI" id="CHEBI:30616"/>
        <dbReference type="ChEBI" id="CHEBI:33019"/>
        <dbReference type="ChEBI" id="CHEBI:49016"/>
        <dbReference type="ChEBI" id="CHEBI:57287"/>
        <dbReference type="ChEBI" id="CHEBI:82815"/>
        <dbReference type="ChEBI" id="CHEBI:456215"/>
        <dbReference type="EC" id="6.2.1.44"/>
    </reaction>
    <physiologicalReaction direction="left-to-right" evidence="7">
        <dbReference type="Rhea" id="RHEA:43053"/>
    </physiologicalReaction>
</comment>